<keyword evidence="1" id="KW-1015">Disulfide bond</keyword>
<gene>
    <name evidence="3" type="primary">WBGene00116002</name>
</gene>
<dbReference type="Proteomes" id="UP000005239">
    <property type="component" value="Unassembled WGS sequence"/>
</dbReference>
<evidence type="ECO:0000256" key="1">
    <source>
        <dbReference type="ARBA" id="ARBA00023157"/>
    </source>
</evidence>
<proteinExistence type="predicted"/>
<name>A0A2A6C726_PRIPA</name>
<feature type="binding site" evidence="2">
    <location>
        <position position="351"/>
    </location>
    <ligand>
        <name>Zn(2+)</name>
        <dbReference type="ChEBI" id="CHEBI:29105"/>
        <note>catalytic</note>
    </ligand>
</feature>
<comment type="caution">
    <text evidence="2">Lacks conserved residue(s) required for the propagation of feature annotation.</text>
</comment>
<dbReference type="GO" id="GO:0006508">
    <property type="term" value="P:proteolysis"/>
    <property type="evidence" value="ECO:0007669"/>
    <property type="project" value="InterPro"/>
</dbReference>
<feature type="active site" evidence="2">
    <location>
        <position position="342"/>
    </location>
</feature>
<reference evidence="4" key="1">
    <citation type="journal article" date="2008" name="Nat. Genet.">
        <title>The Pristionchus pacificus genome provides a unique perspective on nematode lifestyle and parasitism.</title>
        <authorList>
            <person name="Dieterich C."/>
            <person name="Clifton S.W."/>
            <person name="Schuster L.N."/>
            <person name="Chinwalla A."/>
            <person name="Delehaunty K."/>
            <person name="Dinkelacker I."/>
            <person name="Fulton L."/>
            <person name="Fulton R."/>
            <person name="Godfrey J."/>
            <person name="Minx P."/>
            <person name="Mitreva M."/>
            <person name="Roeseler W."/>
            <person name="Tian H."/>
            <person name="Witte H."/>
            <person name="Yang S.P."/>
            <person name="Wilson R.K."/>
            <person name="Sommer R.J."/>
        </authorList>
    </citation>
    <scope>NUCLEOTIDE SEQUENCE [LARGE SCALE GENOMIC DNA]</scope>
    <source>
        <strain evidence="4">PS312</strain>
    </source>
</reference>
<keyword evidence="4" id="KW-1185">Reference proteome</keyword>
<dbReference type="SUPFAM" id="SSF55486">
    <property type="entry name" value="Metalloproteases ('zincins'), catalytic domain"/>
    <property type="match status" value="1"/>
</dbReference>
<evidence type="ECO:0000313" key="3">
    <source>
        <dbReference type="EnsemblMetazoa" id="PPA26448.1"/>
    </source>
</evidence>
<dbReference type="Gene3D" id="2.10.25.160">
    <property type="entry name" value="Granulin"/>
    <property type="match status" value="1"/>
</dbReference>
<organism evidence="3 4">
    <name type="scientific">Pristionchus pacificus</name>
    <name type="common">Parasitic nematode worm</name>
    <dbReference type="NCBI Taxonomy" id="54126"/>
    <lineage>
        <taxon>Eukaryota</taxon>
        <taxon>Metazoa</taxon>
        <taxon>Ecdysozoa</taxon>
        <taxon>Nematoda</taxon>
        <taxon>Chromadorea</taxon>
        <taxon>Rhabditida</taxon>
        <taxon>Rhabditina</taxon>
        <taxon>Diplogasteromorpha</taxon>
        <taxon>Diplogasteroidea</taxon>
        <taxon>Neodiplogasteridae</taxon>
        <taxon>Pristionchus</taxon>
    </lineage>
</organism>
<dbReference type="SMART" id="SM00277">
    <property type="entry name" value="GRAN"/>
    <property type="match status" value="1"/>
</dbReference>
<sequence length="700" mass="78015">MGDWTEDGRPRRLKLCEEGQGTRFTLGWIHAKENKEPWQFYSGNDESMVLGHLSERSSVFTELPVRSIKPHLEPSHSEFLRERSISDQKEGTGQKTMQVRLLWLLLGLTLSDAGVVFTRKEINKGVVFRKAHKLVLSEPDRPIYRDKLGIDLLFMADHSEFEAFFEMSNNNEEQATAALNDYMKVLFEQLRLIFADFHESHSFELRMVGTFVASRRDDCPLKNGFVDYDSAFNSTTDSNVTLSDDFSDGFDESEMGNTTDMSYSLSSATALNKLTNWIKVNYDLFPVHDHAIMLTKFDLLTTAGDSATQGIAYVRQMCRPGESSSVIEDVGGMATAVIAAHELVHSLGAFHDGLEVESSDCPVYHNFLMSPSPRAGENAYKLSSCSQNHIESFLKDPASWCVHKRLQITPQPAAPPPPGANFTTGQVCQVAFGPHYSVCPWCHRGECVVNPNWAKQCQDINGKTCLKYSKAKLKHYCGNPEFAKLCCSSCIMVNLAVFFLTTLLLQADLSHGYTNACEWIGSWPFCNPDYCSAGFVDLGRLQVGVSELAYPGRVCLFGEKRLCCKKEIIKGDARKECHWTKGWDNVKKATTCSNGQIMLFKNYKTDPQMRCLKMTTGSSLFLLIAYLLATVTVAEYDPEVGANICKDGDWQCAVDYTCCERSDGSTACCPFTLATCCKDDTCCPAGFACSEAGGECERIQ</sequence>
<feature type="binding site" evidence="2">
    <location>
        <position position="341"/>
    </location>
    <ligand>
        <name>Zn(2+)</name>
        <dbReference type="ChEBI" id="CHEBI:29105"/>
        <note>catalytic</note>
    </ligand>
</feature>
<dbReference type="InterPro" id="IPR024079">
    <property type="entry name" value="MetalloPept_cat_dom_sf"/>
</dbReference>
<dbReference type="Gene3D" id="3.40.390.10">
    <property type="entry name" value="Collagenase (Catalytic Domain)"/>
    <property type="match status" value="1"/>
</dbReference>
<dbReference type="PROSITE" id="PS50215">
    <property type="entry name" value="ADAM_MEPRO"/>
    <property type="match status" value="1"/>
</dbReference>
<dbReference type="GO" id="GO:0004222">
    <property type="term" value="F:metalloendopeptidase activity"/>
    <property type="evidence" value="ECO:0007669"/>
    <property type="project" value="InterPro"/>
</dbReference>
<dbReference type="EnsemblMetazoa" id="PPA26448.1">
    <property type="protein sequence ID" value="PPA26448.1"/>
    <property type="gene ID" value="WBGene00116002"/>
</dbReference>
<dbReference type="GO" id="GO:0046872">
    <property type="term" value="F:metal ion binding"/>
    <property type="evidence" value="ECO:0007669"/>
    <property type="project" value="UniProtKB-KW"/>
</dbReference>
<evidence type="ECO:0000256" key="2">
    <source>
        <dbReference type="PROSITE-ProRule" id="PRU00276"/>
    </source>
</evidence>
<dbReference type="Pfam" id="PF01421">
    <property type="entry name" value="Reprolysin"/>
    <property type="match status" value="1"/>
</dbReference>
<dbReference type="InterPro" id="IPR001590">
    <property type="entry name" value="Peptidase_M12B"/>
</dbReference>
<feature type="binding site" evidence="2">
    <location>
        <position position="345"/>
    </location>
    <ligand>
        <name>Zn(2+)</name>
        <dbReference type="ChEBI" id="CHEBI:29105"/>
        <note>catalytic</note>
    </ligand>
</feature>
<accession>A0A2A6C726</accession>
<keyword evidence="2" id="KW-0479">Metal-binding</keyword>
<dbReference type="Pfam" id="PF00396">
    <property type="entry name" value="Granulin"/>
    <property type="match status" value="1"/>
</dbReference>
<reference evidence="3" key="2">
    <citation type="submission" date="2022-06" db="UniProtKB">
        <authorList>
            <consortium name="EnsemblMetazoa"/>
        </authorList>
    </citation>
    <scope>IDENTIFICATION</scope>
    <source>
        <strain evidence="3">PS312</strain>
    </source>
</reference>
<evidence type="ECO:0000313" key="4">
    <source>
        <dbReference type="Proteomes" id="UP000005239"/>
    </source>
</evidence>
<accession>A0A8R1YQI0</accession>
<dbReference type="InterPro" id="IPR000118">
    <property type="entry name" value="Granulin"/>
</dbReference>
<protein>
    <submittedName>
        <fullName evidence="3">Mig-17</fullName>
    </submittedName>
</protein>
<dbReference type="InterPro" id="IPR037277">
    <property type="entry name" value="Granulin_sf"/>
</dbReference>
<keyword evidence="2" id="KW-0862">Zinc</keyword>
<dbReference type="AlphaFoldDB" id="A0A2A6C726"/>